<evidence type="ECO:0000313" key="3">
    <source>
        <dbReference type="EMBL" id="KAL3073552.1"/>
    </source>
</evidence>
<dbReference type="InterPro" id="IPR020901">
    <property type="entry name" value="Prtase_inh_Kunz-CS"/>
</dbReference>
<feature type="signal peptide" evidence="1">
    <location>
        <begin position="1"/>
        <end position="19"/>
    </location>
</feature>
<dbReference type="InterPro" id="IPR006150">
    <property type="entry name" value="Cys_repeat_1"/>
</dbReference>
<dbReference type="PRINTS" id="PR00759">
    <property type="entry name" value="BASICPTASE"/>
</dbReference>
<feature type="domain" description="BPTI/Kunitz inhibitor" evidence="2">
    <location>
        <begin position="139"/>
        <end position="192"/>
    </location>
</feature>
<feature type="domain" description="BPTI/Kunitz inhibitor" evidence="2">
    <location>
        <begin position="17"/>
        <end position="76"/>
    </location>
</feature>
<protein>
    <recommendedName>
        <fullName evidence="2">BPTI/Kunitz inhibitor domain-containing protein</fullName>
    </recommendedName>
</protein>
<dbReference type="InterPro" id="IPR053014">
    <property type="entry name" value="Cuticle_assoc_divergent"/>
</dbReference>
<dbReference type="SMART" id="SM00289">
    <property type="entry name" value="WR1"/>
    <property type="match status" value="1"/>
</dbReference>
<reference evidence="3 4" key="1">
    <citation type="submission" date="2024-10" db="EMBL/GenBank/DDBJ databases">
        <authorList>
            <person name="Kim D."/>
        </authorList>
    </citation>
    <scope>NUCLEOTIDE SEQUENCE [LARGE SCALE GENOMIC DNA]</scope>
    <source>
        <strain evidence="3">Taebaek</strain>
    </source>
</reference>
<comment type="caution">
    <text evidence="3">The sequence shown here is derived from an EMBL/GenBank/DDBJ whole genome shotgun (WGS) entry which is preliminary data.</text>
</comment>
<dbReference type="CDD" id="cd00109">
    <property type="entry name" value="Kunitz-type"/>
    <property type="match status" value="2"/>
</dbReference>
<dbReference type="EMBL" id="JBICCN010000366">
    <property type="protein sequence ID" value="KAL3073552.1"/>
    <property type="molecule type" value="Genomic_DNA"/>
</dbReference>
<dbReference type="PROSITE" id="PS50279">
    <property type="entry name" value="BPTI_KUNITZ_2"/>
    <property type="match status" value="2"/>
</dbReference>
<dbReference type="AlphaFoldDB" id="A0ABD2I051"/>
<dbReference type="Pfam" id="PF00014">
    <property type="entry name" value="Kunitz_BPTI"/>
    <property type="match status" value="2"/>
</dbReference>
<dbReference type="Proteomes" id="UP001620645">
    <property type="component" value="Unassembled WGS sequence"/>
</dbReference>
<evidence type="ECO:0000256" key="1">
    <source>
        <dbReference type="SAM" id="SignalP"/>
    </source>
</evidence>
<dbReference type="InterPro" id="IPR002223">
    <property type="entry name" value="Kunitz_BPTI"/>
</dbReference>
<organism evidence="3 4">
    <name type="scientific">Heterodera schachtii</name>
    <name type="common">Sugarbeet cyst nematode worm</name>
    <name type="synonym">Tylenchus schachtii</name>
    <dbReference type="NCBI Taxonomy" id="97005"/>
    <lineage>
        <taxon>Eukaryota</taxon>
        <taxon>Metazoa</taxon>
        <taxon>Ecdysozoa</taxon>
        <taxon>Nematoda</taxon>
        <taxon>Chromadorea</taxon>
        <taxon>Rhabditida</taxon>
        <taxon>Tylenchina</taxon>
        <taxon>Tylenchomorpha</taxon>
        <taxon>Tylenchoidea</taxon>
        <taxon>Heteroderidae</taxon>
        <taxon>Heteroderinae</taxon>
        <taxon>Heterodera</taxon>
    </lineage>
</organism>
<proteinExistence type="predicted"/>
<evidence type="ECO:0000259" key="2">
    <source>
        <dbReference type="PROSITE" id="PS50279"/>
    </source>
</evidence>
<sequence length="195" mass="22130">MLFFFLLITIISLLNVCQANDDYNRCSHSSRNCDNPSAGKRFFFHSETKHCQPFIYLGCEGNENRFETLSVCQISCDKYGIKLKKKIEAVPIPKCEGGIRAAFDSQSRVLTCQTDDNNCPEGYKCVNGHCCPVNKDIVCKVQSDSGKYVFQQNHTQRYFYKALAGNCVVFSYFGALGNANNFETYEECINYCKNT</sequence>
<dbReference type="InterPro" id="IPR036880">
    <property type="entry name" value="Kunitz_BPTI_sf"/>
</dbReference>
<evidence type="ECO:0000313" key="4">
    <source>
        <dbReference type="Proteomes" id="UP001620645"/>
    </source>
</evidence>
<keyword evidence="4" id="KW-1185">Reference proteome</keyword>
<dbReference type="SUPFAM" id="SSF57362">
    <property type="entry name" value="BPTI-like"/>
    <property type="match status" value="2"/>
</dbReference>
<accession>A0ABD2I051</accession>
<dbReference type="SMART" id="SM00131">
    <property type="entry name" value="KU"/>
    <property type="match status" value="2"/>
</dbReference>
<dbReference type="PANTHER" id="PTHR46339">
    <property type="entry name" value="PROTEIN CBG15282-RELATED"/>
    <property type="match status" value="1"/>
</dbReference>
<feature type="chain" id="PRO_5044770344" description="BPTI/Kunitz inhibitor domain-containing protein" evidence="1">
    <location>
        <begin position="20"/>
        <end position="195"/>
    </location>
</feature>
<gene>
    <name evidence="3" type="ORF">niasHS_017119</name>
</gene>
<name>A0ABD2I051_HETSC</name>
<keyword evidence="1" id="KW-0732">Signal</keyword>
<dbReference type="PROSITE" id="PS00280">
    <property type="entry name" value="BPTI_KUNITZ_1"/>
    <property type="match status" value="1"/>
</dbReference>
<dbReference type="Gene3D" id="4.10.410.10">
    <property type="entry name" value="Pancreatic trypsin inhibitor Kunitz domain"/>
    <property type="match status" value="2"/>
</dbReference>